<dbReference type="HOGENOM" id="CLU_743411_0_0_7"/>
<dbReference type="KEGG" id="ddn:DND132_2436"/>
<organism evidence="1 2">
    <name type="scientific">Pseudodesulfovibrio mercurii</name>
    <dbReference type="NCBI Taxonomy" id="641491"/>
    <lineage>
        <taxon>Bacteria</taxon>
        <taxon>Pseudomonadati</taxon>
        <taxon>Thermodesulfobacteriota</taxon>
        <taxon>Desulfovibrionia</taxon>
        <taxon>Desulfovibrionales</taxon>
        <taxon>Desulfovibrionaceae</taxon>
    </lineage>
</organism>
<accession>F0JC66</accession>
<dbReference type="EMBL" id="CP003220">
    <property type="protein sequence ID" value="EGB15639.1"/>
    <property type="molecule type" value="Genomic_DNA"/>
</dbReference>
<protein>
    <submittedName>
        <fullName evidence="1">Uncharacterized protein</fullName>
    </submittedName>
</protein>
<name>F0JC66_9BACT</name>
<evidence type="ECO:0000313" key="1">
    <source>
        <dbReference type="EMBL" id="EGB15639.1"/>
    </source>
</evidence>
<dbReference type="STRING" id="641491.DND132_2436"/>
<sequence>MLVASLPQGARIVIYGAGGRGRLLEYTLGERRPDVTVLGYADTFKRGSFGGHVIHAPGELPELLCGDLDRLVVASAHADKIVSALPEAVLPRTVSFDPVTPPLDLRELKGDRLAVVTTRASQAALMNFLNLPLAGEARITAAHLDPAWTLSLWNPYLRGLADQGRIRHHADLDPADFDGAYLAEYGNGHVLEFFNDTRLARVPLCNAGLRARLHNTVLGLKERFGALTVVEFGSIFTVSGGNFSTLAMAEVLSDEDAFTTVNLDEGSLRAARSVCRAYPHVDYFLGTSGEFLDRRLDDIGDIHFACLLHRPCTEPFVAGEFERLAPHIPEGGRLLLGHTGADGIPADLRARAAERGFTTAYRDGSSWILERA</sequence>
<proteinExistence type="predicted"/>
<dbReference type="Proteomes" id="UP000007845">
    <property type="component" value="Chromosome"/>
</dbReference>
<dbReference type="RefSeq" id="WP_014323065.1">
    <property type="nucleotide sequence ID" value="NC_016803.1"/>
</dbReference>
<dbReference type="OrthoDB" id="288532at2"/>
<keyword evidence="2" id="KW-1185">Reference proteome</keyword>
<dbReference type="AlphaFoldDB" id="F0JC66"/>
<evidence type="ECO:0000313" key="2">
    <source>
        <dbReference type="Proteomes" id="UP000007845"/>
    </source>
</evidence>
<reference evidence="1 2" key="1">
    <citation type="journal article" date="2011" name="J. Bacteriol.">
        <title>Genome sequence of the mercury-methylating strain Desulfovibrio desulfuricans ND132.</title>
        <authorList>
            <person name="Brown S.D."/>
            <person name="Gilmour C.C."/>
            <person name="Kucken A.M."/>
            <person name="Wall J.D."/>
            <person name="Elias D.A."/>
            <person name="Brandt C.C."/>
            <person name="Podar M."/>
            <person name="Chertkov O."/>
            <person name="Held B."/>
            <person name="Bruce D.C."/>
            <person name="Detter J.C."/>
            <person name="Tapia R."/>
            <person name="Han C.S."/>
            <person name="Goodwin L.A."/>
            <person name="Cheng J.F."/>
            <person name="Pitluck S."/>
            <person name="Woyke T."/>
            <person name="Mikhailova N."/>
            <person name="Ivanova N.N."/>
            <person name="Han J."/>
            <person name="Lucas S."/>
            <person name="Lapidus A.L."/>
            <person name="Land M.L."/>
            <person name="Hauser L.J."/>
            <person name="Palumbo A.V."/>
        </authorList>
    </citation>
    <scope>NUCLEOTIDE SEQUENCE [LARGE SCALE GENOMIC DNA]</scope>
    <source>
        <strain evidence="1 2">ND132</strain>
    </source>
</reference>
<gene>
    <name evidence="1" type="ORF">DND132_2436</name>
</gene>